<feature type="transmembrane region" description="Helical" evidence="8">
    <location>
        <begin position="20"/>
        <end position="45"/>
    </location>
</feature>
<dbReference type="SUPFAM" id="SSF52540">
    <property type="entry name" value="P-loop containing nucleoside triphosphate hydrolases"/>
    <property type="match status" value="1"/>
</dbReference>
<protein>
    <submittedName>
        <fullName evidence="11">ABC transporter ATP-binding protein</fullName>
    </submittedName>
</protein>
<dbReference type="InterPro" id="IPR027417">
    <property type="entry name" value="P-loop_NTPase"/>
</dbReference>
<dbReference type="Gene3D" id="3.40.50.300">
    <property type="entry name" value="P-loop containing nucleotide triphosphate hydrolases"/>
    <property type="match status" value="1"/>
</dbReference>
<gene>
    <name evidence="11" type="ORF">JNB71_21345</name>
</gene>
<evidence type="ECO:0000256" key="5">
    <source>
        <dbReference type="ARBA" id="ARBA00022840"/>
    </source>
</evidence>
<dbReference type="Gene3D" id="1.20.1560.10">
    <property type="entry name" value="ABC transporter type 1, transmembrane domain"/>
    <property type="match status" value="1"/>
</dbReference>
<feature type="domain" description="ABC transporter" evidence="9">
    <location>
        <begin position="355"/>
        <end position="591"/>
    </location>
</feature>
<dbReference type="GO" id="GO:0005524">
    <property type="term" value="F:ATP binding"/>
    <property type="evidence" value="ECO:0007669"/>
    <property type="project" value="UniProtKB-KW"/>
</dbReference>
<comment type="similarity">
    <text evidence="2">Belongs to the ABC transporter superfamily.</text>
</comment>
<keyword evidence="7 8" id="KW-0472">Membrane</keyword>
<dbReference type="InterPro" id="IPR003439">
    <property type="entry name" value="ABC_transporter-like_ATP-bd"/>
</dbReference>
<name>A0ABS7HEZ9_9HYPH</name>
<dbReference type="InterPro" id="IPR036640">
    <property type="entry name" value="ABC1_TM_sf"/>
</dbReference>
<feature type="transmembrane region" description="Helical" evidence="8">
    <location>
        <begin position="185"/>
        <end position="204"/>
    </location>
</feature>
<dbReference type="InterPro" id="IPR003593">
    <property type="entry name" value="AAA+_ATPase"/>
</dbReference>
<dbReference type="PROSITE" id="PS00211">
    <property type="entry name" value="ABC_TRANSPORTER_1"/>
    <property type="match status" value="1"/>
</dbReference>
<evidence type="ECO:0000259" key="9">
    <source>
        <dbReference type="PROSITE" id="PS50893"/>
    </source>
</evidence>
<dbReference type="Pfam" id="PF00664">
    <property type="entry name" value="ABC_membrane"/>
    <property type="match status" value="1"/>
</dbReference>
<dbReference type="PROSITE" id="PS50929">
    <property type="entry name" value="ABC_TM1F"/>
    <property type="match status" value="1"/>
</dbReference>
<dbReference type="PANTHER" id="PTHR24221">
    <property type="entry name" value="ATP-BINDING CASSETTE SUB-FAMILY B"/>
    <property type="match status" value="1"/>
</dbReference>
<feature type="transmembrane region" description="Helical" evidence="8">
    <location>
        <begin position="80"/>
        <end position="100"/>
    </location>
</feature>
<dbReference type="SUPFAM" id="SSF90123">
    <property type="entry name" value="ABC transporter transmembrane region"/>
    <property type="match status" value="1"/>
</dbReference>
<keyword evidence="4" id="KW-0547">Nucleotide-binding</keyword>
<reference evidence="11 12" key="1">
    <citation type="journal article" date="2021" name="MBio">
        <title>Poor Competitiveness of Bradyrhizobium in Pigeon Pea Root Colonization in Indian Soils.</title>
        <authorList>
            <person name="Chalasani D."/>
            <person name="Basu A."/>
            <person name="Pullabhotla S.V.S.R.N."/>
            <person name="Jorrin B."/>
            <person name="Neal A.L."/>
            <person name="Poole P.S."/>
            <person name="Podile A.R."/>
            <person name="Tkacz A."/>
        </authorList>
    </citation>
    <scope>NUCLEOTIDE SEQUENCE [LARGE SCALE GENOMIC DNA]</scope>
    <source>
        <strain evidence="11 12">HU44</strain>
    </source>
</reference>
<dbReference type="SMART" id="SM00382">
    <property type="entry name" value="AAA"/>
    <property type="match status" value="1"/>
</dbReference>
<dbReference type="InterPro" id="IPR017871">
    <property type="entry name" value="ABC_transporter-like_CS"/>
</dbReference>
<dbReference type="InterPro" id="IPR039421">
    <property type="entry name" value="Type_1_exporter"/>
</dbReference>
<evidence type="ECO:0000256" key="4">
    <source>
        <dbReference type="ARBA" id="ARBA00022741"/>
    </source>
</evidence>
<dbReference type="Pfam" id="PF00005">
    <property type="entry name" value="ABC_tran"/>
    <property type="match status" value="1"/>
</dbReference>
<keyword evidence="5 11" id="KW-0067">ATP-binding</keyword>
<evidence type="ECO:0000256" key="7">
    <source>
        <dbReference type="ARBA" id="ARBA00023136"/>
    </source>
</evidence>
<dbReference type="Proteomes" id="UP000757604">
    <property type="component" value="Unassembled WGS sequence"/>
</dbReference>
<evidence type="ECO:0000313" key="11">
    <source>
        <dbReference type="EMBL" id="MBW9065856.1"/>
    </source>
</evidence>
<evidence type="ECO:0000313" key="12">
    <source>
        <dbReference type="Proteomes" id="UP000757604"/>
    </source>
</evidence>
<organism evidence="11 12">
    <name type="scientific">Rhizobium herbae</name>
    <dbReference type="NCBI Taxonomy" id="508661"/>
    <lineage>
        <taxon>Bacteria</taxon>
        <taxon>Pseudomonadati</taxon>
        <taxon>Pseudomonadota</taxon>
        <taxon>Alphaproteobacteria</taxon>
        <taxon>Hyphomicrobiales</taxon>
        <taxon>Rhizobiaceae</taxon>
        <taxon>Rhizobium/Agrobacterium group</taxon>
        <taxon>Rhizobium</taxon>
    </lineage>
</organism>
<comment type="subcellular location">
    <subcellularLocation>
        <location evidence="1">Cell membrane</location>
        <topology evidence="1">Multi-pass membrane protein</topology>
    </subcellularLocation>
</comment>
<feature type="domain" description="ABC transmembrane type-1" evidence="10">
    <location>
        <begin position="24"/>
        <end position="321"/>
    </location>
</feature>
<evidence type="ECO:0000256" key="1">
    <source>
        <dbReference type="ARBA" id="ARBA00004651"/>
    </source>
</evidence>
<feature type="transmembrane region" description="Helical" evidence="8">
    <location>
        <begin position="158"/>
        <end position="178"/>
    </location>
</feature>
<comment type="caution">
    <text evidence="11">The sequence shown here is derived from an EMBL/GenBank/DDBJ whole genome shotgun (WGS) entry which is preliminary data.</text>
</comment>
<dbReference type="PROSITE" id="PS50893">
    <property type="entry name" value="ABC_TRANSPORTER_2"/>
    <property type="match status" value="1"/>
</dbReference>
<keyword evidence="12" id="KW-1185">Reference proteome</keyword>
<evidence type="ECO:0000256" key="2">
    <source>
        <dbReference type="ARBA" id="ARBA00005417"/>
    </source>
</evidence>
<evidence type="ECO:0000256" key="6">
    <source>
        <dbReference type="ARBA" id="ARBA00022989"/>
    </source>
</evidence>
<keyword evidence="3 8" id="KW-0812">Transmembrane</keyword>
<evidence type="ECO:0000256" key="8">
    <source>
        <dbReference type="SAM" id="Phobius"/>
    </source>
</evidence>
<dbReference type="PANTHER" id="PTHR24221:SF646">
    <property type="entry name" value="HAEMOLYSIN SECRETION ATP-BINDING PROTEIN"/>
    <property type="match status" value="1"/>
</dbReference>
<feature type="transmembrane region" description="Helical" evidence="8">
    <location>
        <begin position="276"/>
        <end position="303"/>
    </location>
</feature>
<evidence type="ECO:0000259" key="10">
    <source>
        <dbReference type="PROSITE" id="PS50929"/>
    </source>
</evidence>
<evidence type="ECO:0000256" key="3">
    <source>
        <dbReference type="ARBA" id="ARBA00022692"/>
    </source>
</evidence>
<accession>A0ABS7HEZ9</accession>
<dbReference type="RefSeq" id="WP_220373790.1">
    <property type="nucleotide sequence ID" value="NZ_JAEUAO010000006.1"/>
</dbReference>
<keyword evidence="6 8" id="KW-1133">Transmembrane helix</keyword>
<proteinExistence type="inferred from homology"/>
<sequence>MLTFLLPGLQVVRHTLGRQWHLLAVVVVLGLGSAILEGTGIGLIIPMLSIIAGQKGDGGVGGLPAIFERVGSGLDDGQRLMVISVAVLALITLKNVLAFANTVLTNLIYGKASHAIRSALADQLLRIGYPFFLQQSPGRLLNIISNESWRASDAMQTVLAATVNASAAVILLIFLLLLSWQMTLCVALGLVLVQLAHAILSASLKAPSRNVTSLNSELAARMLHLVHAGRLIRVFGQEQREQAVFESASDAVRKAGFVLQTRQGVLPPLTEVLHSALFLAAVVSAWLLGVTFPVIVAFVVLLYRLQPHMRALQLAWSQLQGWSGSLEEVRWLLDSSDKPPPPTGDEPARGLRQQIKFDRVTFKYPGSDERPMVLHAATFEIRRGCSTAIIGRSGTGKTTIVNLLCRFVEPDQGHILVDGTPLDRIDPTQWRSQIALASQDLELVDGTILDNITYGQNSSIADAERAARLAEAHEFIEKLPHGYETVVGYRGASLSAGQRQRIALARALVRDPEILILDEATNAMDGLSEAAIVDTLKSRAGRRTTIVISHHRSTISFCDEVVILGDGRVTNQAPFAAVASLSMDQLYEHDADKPHLASR</sequence>
<dbReference type="EMBL" id="JAEUAO010000006">
    <property type="protein sequence ID" value="MBW9065856.1"/>
    <property type="molecule type" value="Genomic_DNA"/>
</dbReference>
<dbReference type="InterPro" id="IPR011527">
    <property type="entry name" value="ABC1_TM_dom"/>
</dbReference>